<comment type="subunit">
    <text evidence="11">Oligomeric complex.</text>
</comment>
<feature type="domain" description="Clathrin/coatomer adaptor adaptin-like N-terminal" evidence="12">
    <location>
        <begin position="24"/>
        <end position="549"/>
    </location>
</feature>
<dbReference type="GO" id="GO:0005198">
    <property type="term" value="F:structural molecule activity"/>
    <property type="evidence" value="ECO:0007669"/>
    <property type="project" value="InterPro"/>
</dbReference>
<dbReference type="GO" id="GO:0006886">
    <property type="term" value="P:intracellular protein transport"/>
    <property type="evidence" value="ECO:0007669"/>
    <property type="project" value="InterPro"/>
</dbReference>
<sequence>MEFASYKKDDESSDFPLQNLSKIQVLQEARHEFGNPNANPKKSAHLITKLLYVVGQGQLLTESEAQDVYVQSTMLFMNPDQKLRRMLYLIIKELSETSEEAYMAVNSLSNDMTKGEHKANAIRALRTIADLSTFTALDRHLEQSLVDKDPSVASAALLSALHLSDMNPEVVRRWQNKIQSAMMSSSHMVQYHALAVMYKLRHTDPLAVSKLVSASTSGFRSPLAHSLLIRYATQVLLSNQGNADSERNKTILKYLNTCLSYKNEMISIEAAKAMCSLNFLSASQLAPAVTALQSILLNYSNRPVHRFAAIRILNQLSDRFPDLVQMCQDDITDLIDDPNRNIATLAITTLLKSGAVTSIEKLLKQITSFMSNISDEFKIFVVEAMQLLIQKYPNKHLSIIKFLNEVLRDEGGYEFKKMIVDTMISVIRQQNTVGMTAEGMSAIDVKEAGIGYLCDFIEDCEFTVLLQRILHFLGKEGPNTKNPSQCIRYIYNRIILENPAVRATAVVTLSKFAAVVPSLKDSVLVLLKRSLQDTDDEVRDRAVACIESLTDSDLTESILSEEEDEDIDALDMEASLLKYISSGDTQDGFDLSMVKPVVSAAKEKAAEEAAQKSSIPAAAAAMGGAAVVDASATLMKPSKIFSKIPFLKELGKPFKSSDIIHLTEADSDYVVNCVKHVFPTQVVFQFLVKNQVEEHILEDVEMSVGGLDDAEGFNVAEVKVIPASKPIRFQQSDNILVCVPREGDTHPTGQFQITMTFKTRVFDVETQEEEDETDEDELELEEMHVSVGDYMVDEPTEFKVSWDEATAENESSEVIEFSRSESLQEALIRLESMIGLTSLVSTQVPEGKRAHNIFFSGKLDSGSVALVAASMREEKKGGILLQLNVRSEDEELREKLLASVTQ</sequence>
<dbReference type="SUPFAM" id="SSF55711">
    <property type="entry name" value="Subdomain of clathrin and coatomer appendage domain"/>
    <property type="match status" value="1"/>
</dbReference>
<dbReference type="AlphaFoldDB" id="A0A7S1KQR0"/>
<gene>
    <name evidence="15" type="ORF">PCOS0759_LOCUS5575</name>
</gene>
<evidence type="ECO:0000256" key="2">
    <source>
        <dbReference type="ARBA" id="ARBA00010720"/>
    </source>
</evidence>
<evidence type="ECO:0000256" key="11">
    <source>
        <dbReference type="PIRNR" id="PIRNR037093"/>
    </source>
</evidence>
<evidence type="ECO:0000256" key="5">
    <source>
        <dbReference type="ARBA" id="ARBA00022737"/>
    </source>
</evidence>
<dbReference type="InterPro" id="IPR017106">
    <property type="entry name" value="Coatomer_gsu"/>
</dbReference>
<keyword evidence="5" id="KW-0677">Repeat</keyword>
<dbReference type="PANTHER" id="PTHR10261">
    <property type="entry name" value="COATOMER SUBUNIT GAMMA"/>
    <property type="match status" value="1"/>
</dbReference>
<dbReference type="PANTHER" id="PTHR10261:SF0">
    <property type="entry name" value="COATOMER SUBUNIT GAMMA-2"/>
    <property type="match status" value="1"/>
</dbReference>
<keyword evidence="10 11" id="KW-0968">Cytoplasmic vesicle</keyword>
<keyword evidence="9 11" id="KW-0472">Membrane</keyword>
<proteinExistence type="inferred from homology"/>
<evidence type="ECO:0000256" key="8">
    <source>
        <dbReference type="ARBA" id="ARBA00023034"/>
    </source>
</evidence>
<dbReference type="InterPro" id="IPR013041">
    <property type="entry name" value="Clathrin_app_Ig-like_sf"/>
</dbReference>
<dbReference type="InterPro" id="IPR009028">
    <property type="entry name" value="Coatomer/calthrin_app_sub_C"/>
</dbReference>
<evidence type="ECO:0000256" key="7">
    <source>
        <dbReference type="ARBA" id="ARBA00022927"/>
    </source>
</evidence>
<dbReference type="InterPro" id="IPR002553">
    <property type="entry name" value="Clathrin/coatomer_adapt-like_N"/>
</dbReference>
<dbReference type="GO" id="GO:0006891">
    <property type="term" value="P:intra-Golgi vesicle-mediated transport"/>
    <property type="evidence" value="ECO:0007669"/>
    <property type="project" value="TreeGrafter"/>
</dbReference>
<dbReference type="SUPFAM" id="SSF49348">
    <property type="entry name" value="Clathrin adaptor appendage domain"/>
    <property type="match status" value="1"/>
</dbReference>
<dbReference type="InterPro" id="IPR016024">
    <property type="entry name" value="ARM-type_fold"/>
</dbReference>
<dbReference type="Pfam" id="PF08752">
    <property type="entry name" value="COP-gamma_platf"/>
    <property type="match status" value="1"/>
</dbReference>
<feature type="domain" description="Coatomer subunit gamma C-terminal" evidence="14">
    <location>
        <begin position="788"/>
        <end position="900"/>
    </location>
</feature>
<evidence type="ECO:0000256" key="10">
    <source>
        <dbReference type="ARBA" id="ARBA00023329"/>
    </source>
</evidence>
<dbReference type="GO" id="GO:0009306">
    <property type="term" value="P:protein secretion"/>
    <property type="evidence" value="ECO:0007669"/>
    <property type="project" value="TreeGrafter"/>
</dbReference>
<evidence type="ECO:0000256" key="4">
    <source>
        <dbReference type="ARBA" id="ARBA00022490"/>
    </source>
</evidence>
<keyword evidence="4 11" id="KW-0963">Cytoplasm</keyword>
<dbReference type="InterPro" id="IPR032154">
    <property type="entry name" value="Coatomer_g_Cpla"/>
</dbReference>
<dbReference type="Pfam" id="PF01602">
    <property type="entry name" value="Adaptin_N"/>
    <property type="match status" value="1"/>
</dbReference>
<dbReference type="PIRSF" id="PIRSF037093">
    <property type="entry name" value="Coatomer_gamma_subunit"/>
    <property type="match status" value="1"/>
</dbReference>
<evidence type="ECO:0000256" key="9">
    <source>
        <dbReference type="ARBA" id="ARBA00023136"/>
    </source>
</evidence>
<dbReference type="EMBL" id="HBGD01006697">
    <property type="protein sequence ID" value="CAD9082335.1"/>
    <property type="molecule type" value="Transcribed_RNA"/>
</dbReference>
<evidence type="ECO:0000259" key="13">
    <source>
        <dbReference type="Pfam" id="PF08752"/>
    </source>
</evidence>
<dbReference type="InterPro" id="IPR011989">
    <property type="entry name" value="ARM-like"/>
</dbReference>
<organism evidence="15">
    <name type="scientific">Percolomonas cosmopolitus</name>
    <dbReference type="NCBI Taxonomy" id="63605"/>
    <lineage>
        <taxon>Eukaryota</taxon>
        <taxon>Discoba</taxon>
        <taxon>Heterolobosea</taxon>
        <taxon>Tetramitia</taxon>
        <taxon>Eutetramitia</taxon>
        <taxon>Percolomonadidae</taxon>
        <taxon>Percolomonas</taxon>
    </lineage>
</organism>
<keyword evidence="6 11" id="KW-0931">ER-Golgi transport</keyword>
<comment type="function">
    <text evidence="11">The coatomer is a cytosolic protein complex that binds to dilysine motifs and reversibly associates with Golgi non-clathrin-coated vesicles, which further mediate biosynthetic protein transport from the ER, via the Golgi up to the trans Golgi network. Coatomer complex is required for budding from Golgi membranes, and is essential for the retrograde Golgi-to-ER transport of dilysine-tagged proteins.</text>
</comment>
<dbReference type="Gene3D" id="2.60.40.1480">
    <property type="entry name" value="Coatomer, gamma subunit, appendage domain"/>
    <property type="match status" value="1"/>
</dbReference>
<dbReference type="Gene3D" id="3.30.310.10">
    <property type="entry name" value="TATA-Binding Protein"/>
    <property type="match status" value="1"/>
</dbReference>
<dbReference type="Gene3D" id="1.25.10.10">
    <property type="entry name" value="Leucine-rich Repeat Variant"/>
    <property type="match status" value="2"/>
</dbReference>
<dbReference type="GO" id="GO:0030126">
    <property type="term" value="C:COPI vesicle coat"/>
    <property type="evidence" value="ECO:0007669"/>
    <property type="project" value="InterPro"/>
</dbReference>
<evidence type="ECO:0000259" key="14">
    <source>
        <dbReference type="Pfam" id="PF16381"/>
    </source>
</evidence>
<evidence type="ECO:0000259" key="12">
    <source>
        <dbReference type="Pfam" id="PF01602"/>
    </source>
</evidence>
<dbReference type="Pfam" id="PF16381">
    <property type="entry name" value="Coatomer_g_Cpla"/>
    <property type="match status" value="1"/>
</dbReference>
<dbReference type="GO" id="GO:0006888">
    <property type="term" value="P:endoplasmic reticulum to Golgi vesicle-mediated transport"/>
    <property type="evidence" value="ECO:0007669"/>
    <property type="project" value="TreeGrafter"/>
</dbReference>
<evidence type="ECO:0000256" key="6">
    <source>
        <dbReference type="ARBA" id="ARBA00022892"/>
    </source>
</evidence>
<protein>
    <recommendedName>
        <fullName evidence="11">Coatomer subunit gamma</fullName>
    </recommendedName>
</protein>
<evidence type="ECO:0000256" key="1">
    <source>
        <dbReference type="ARBA" id="ARBA00004255"/>
    </source>
</evidence>
<dbReference type="InterPro" id="IPR013040">
    <property type="entry name" value="Coatomer_gsu_app_Ig-like_dom"/>
</dbReference>
<keyword evidence="3 11" id="KW-0813">Transport</keyword>
<dbReference type="InterPro" id="IPR037067">
    <property type="entry name" value="Coatomer_gsu_app_sf"/>
</dbReference>
<dbReference type="GO" id="GO:0005793">
    <property type="term" value="C:endoplasmic reticulum-Golgi intermediate compartment"/>
    <property type="evidence" value="ECO:0007669"/>
    <property type="project" value="TreeGrafter"/>
</dbReference>
<comment type="subcellular location">
    <subcellularLocation>
        <location evidence="11">Cytoplasm</location>
    </subcellularLocation>
    <subcellularLocation>
        <location evidence="1 11">Golgi apparatus membrane</location>
        <topology evidence="1 11">Peripheral membrane protein</topology>
        <orientation evidence="1 11">Cytoplasmic side</orientation>
    </subcellularLocation>
    <subcellularLocation>
        <location evidence="11">Cytoplasmic vesicle</location>
        <location evidence="11">COPI-coated vesicle membrane</location>
        <topology evidence="11">Peripheral membrane protein</topology>
        <orientation evidence="11">Cytoplasmic side</orientation>
    </subcellularLocation>
</comment>
<name>A0A7S1KQR0_9EUKA</name>
<dbReference type="InterPro" id="IPR012295">
    <property type="entry name" value="TBP_dom_sf"/>
</dbReference>
<evidence type="ECO:0000313" key="15">
    <source>
        <dbReference type="EMBL" id="CAD9082335.1"/>
    </source>
</evidence>
<dbReference type="GO" id="GO:0005783">
    <property type="term" value="C:endoplasmic reticulum"/>
    <property type="evidence" value="ECO:0007669"/>
    <property type="project" value="TreeGrafter"/>
</dbReference>
<evidence type="ECO:0000256" key="3">
    <source>
        <dbReference type="ARBA" id="ARBA00022448"/>
    </source>
</evidence>
<feature type="domain" description="Coatomer gamma subunit appendage Ig-like subdomain" evidence="13">
    <location>
        <begin position="639"/>
        <end position="785"/>
    </location>
</feature>
<keyword evidence="8 11" id="KW-0333">Golgi apparatus</keyword>
<reference evidence="15" key="1">
    <citation type="submission" date="2021-01" db="EMBL/GenBank/DDBJ databases">
        <authorList>
            <person name="Corre E."/>
            <person name="Pelletier E."/>
            <person name="Niang G."/>
            <person name="Scheremetjew M."/>
            <person name="Finn R."/>
            <person name="Kale V."/>
            <person name="Holt S."/>
            <person name="Cochrane G."/>
            <person name="Meng A."/>
            <person name="Brown T."/>
            <person name="Cohen L."/>
        </authorList>
    </citation>
    <scope>NUCLEOTIDE SEQUENCE</scope>
    <source>
        <strain evidence="15">WS</strain>
    </source>
</reference>
<comment type="similarity">
    <text evidence="2 11">Belongs to the COPG family.</text>
</comment>
<accession>A0A7S1KQR0</accession>
<keyword evidence="7 11" id="KW-0653">Protein transport</keyword>
<dbReference type="GO" id="GO:0000139">
    <property type="term" value="C:Golgi membrane"/>
    <property type="evidence" value="ECO:0007669"/>
    <property type="project" value="UniProtKB-SubCell"/>
</dbReference>
<dbReference type="SUPFAM" id="SSF48371">
    <property type="entry name" value="ARM repeat"/>
    <property type="match status" value="1"/>
</dbReference>